<protein>
    <submittedName>
        <fullName evidence="3">Oidioi.mRNA.OKI2018_I69.PAR.g9752.t1.cds</fullName>
    </submittedName>
</protein>
<dbReference type="EMBL" id="OU015568">
    <property type="protein sequence ID" value="CAG5080961.1"/>
    <property type="molecule type" value="Genomic_DNA"/>
</dbReference>
<proteinExistence type="predicted"/>
<accession>A0ABN7RRH3</accession>
<keyword evidence="2" id="KW-1133">Transmembrane helix</keyword>
<reference evidence="3 4" key="1">
    <citation type="submission" date="2021-04" db="EMBL/GenBank/DDBJ databases">
        <authorList>
            <person name="Bliznina A."/>
        </authorList>
    </citation>
    <scope>NUCLEOTIDE SEQUENCE [LARGE SCALE GENOMIC DNA]</scope>
</reference>
<name>A0ABN7RRH3_OIKDI</name>
<keyword evidence="4" id="KW-1185">Reference proteome</keyword>
<keyword evidence="2" id="KW-0472">Membrane</keyword>
<feature type="region of interest" description="Disordered" evidence="1">
    <location>
        <begin position="1"/>
        <end position="51"/>
    </location>
</feature>
<sequence>MAGSIATPEAPVHPTPPKAGDYLPQPSVPLAGAPEPPPQQQHAYPTEQPLPLDAHFSGISETLSYSTSSSMTSYSSDLPSNSRRRKQMDDDVLMDYILRCFCCSIVLFLTLVFVGWILWGDNEHHYDGGPPLGSPQNPFVFASSFVDQGSIDNQTVNICDGNFEYDVSSFGHFQ</sequence>
<evidence type="ECO:0000256" key="1">
    <source>
        <dbReference type="SAM" id="MobiDB-lite"/>
    </source>
</evidence>
<evidence type="ECO:0000313" key="3">
    <source>
        <dbReference type="EMBL" id="CAG5080961.1"/>
    </source>
</evidence>
<gene>
    <name evidence="3" type="ORF">OKIOD_LOCUS1310</name>
</gene>
<dbReference type="Proteomes" id="UP001158576">
    <property type="component" value="Chromosome PAR"/>
</dbReference>
<feature type="transmembrane region" description="Helical" evidence="2">
    <location>
        <begin position="96"/>
        <end position="119"/>
    </location>
</feature>
<evidence type="ECO:0000256" key="2">
    <source>
        <dbReference type="SAM" id="Phobius"/>
    </source>
</evidence>
<organism evidence="3 4">
    <name type="scientific">Oikopleura dioica</name>
    <name type="common">Tunicate</name>
    <dbReference type="NCBI Taxonomy" id="34765"/>
    <lineage>
        <taxon>Eukaryota</taxon>
        <taxon>Metazoa</taxon>
        <taxon>Chordata</taxon>
        <taxon>Tunicata</taxon>
        <taxon>Appendicularia</taxon>
        <taxon>Copelata</taxon>
        <taxon>Oikopleuridae</taxon>
        <taxon>Oikopleura</taxon>
    </lineage>
</organism>
<keyword evidence="2" id="KW-0812">Transmembrane</keyword>
<evidence type="ECO:0000313" key="4">
    <source>
        <dbReference type="Proteomes" id="UP001158576"/>
    </source>
</evidence>